<comment type="caution">
    <text evidence="1">The sequence shown here is derived from an EMBL/GenBank/DDBJ whole genome shotgun (WGS) entry which is preliminary data.</text>
</comment>
<gene>
    <name evidence="1" type="ORF">AbraCBS73388_005295</name>
</gene>
<sequence>MSSSTTRNRTILNELFTTILEWRDKVPEDGHVDISGLENVEHEVQFDFENLDSAEANLAMIPPVLFHPMELANPKKISRRPISKPDDRVRQMSTFIEDRATREAQLEQNLDIVVMSISTFWLEATLDGYYSNKRRWNTECVIEPCPNNGKVYPRLAFHLIDVTTARENSILYSELSALVEAMRGRANHRKVESEVEREKLYEDGGRGKRKYPYLFNDEEHFPVLMVSCVMPQHARLFTACMSQRKLVIRQSKLYSFEWRDEAPVDLFTRVFLSRPLEL</sequence>
<evidence type="ECO:0000313" key="1">
    <source>
        <dbReference type="EMBL" id="GKZ27666.1"/>
    </source>
</evidence>
<dbReference type="Proteomes" id="UP001143548">
    <property type="component" value="Unassembled WGS sequence"/>
</dbReference>
<name>A0A9W6DU86_9EURO</name>
<organism evidence="1 2">
    <name type="scientific">Aspergillus brasiliensis</name>
    <dbReference type="NCBI Taxonomy" id="319629"/>
    <lineage>
        <taxon>Eukaryota</taxon>
        <taxon>Fungi</taxon>
        <taxon>Dikarya</taxon>
        <taxon>Ascomycota</taxon>
        <taxon>Pezizomycotina</taxon>
        <taxon>Eurotiomycetes</taxon>
        <taxon>Eurotiomycetidae</taxon>
        <taxon>Eurotiales</taxon>
        <taxon>Aspergillaceae</taxon>
        <taxon>Aspergillus</taxon>
        <taxon>Aspergillus subgen. Circumdati</taxon>
    </lineage>
</organism>
<dbReference type="AlphaFoldDB" id="A0A9W6DU86"/>
<evidence type="ECO:0000313" key="2">
    <source>
        <dbReference type="Proteomes" id="UP001143548"/>
    </source>
</evidence>
<dbReference type="EMBL" id="BROQ01000251">
    <property type="protein sequence ID" value="GKZ27666.1"/>
    <property type="molecule type" value="Genomic_DNA"/>
</dbReference>
<proteinExistence type="predicted"/>
<accession>A0A9W6DU86</accession>
<protein>
    <submittedName>
        <fullName evidence="1">Uncharacterized protein</fullName>
    </submittedName>
</protein>
<reference evidence="1" key="1">
    <citation type="submission" date="2022-07" db="EMBL/GenBank/DDBJ databases">
        <title>Taxonomy of Aspergillus series Nigri: significant species reduction supported by multi-species coalescent approaches.</title>
        <authorList>
            <person name="Bian C."/>
            <person name="Kusuya Y."/>
            <person name="Sklenar F."/>
            <person name="D'hooge E."/>
            <person name="Yaguchi T."/>
            <person name="Takahashi H."/>
            <person name="Hubka V."/>
        </authorList>
    </citation>
    <scope>NUCLEOTIDE SEQUENCE</scope>
    <source>
        <strain evidence="1">CBS 733.88</strain>
    </source>
</reference>